<evidence type="ECO:0000256" key="13">
    <source>
        <dbReference type="SAM" id="MobiDB-lite"/>
    </source>
</evidence>
<evidence type="ECO:0000256" key="8">
    <source>
        <dbReference type="ARBA" id="ARBA00023157"/>
    </source>
</evidence>
<evidence type="ECO:0000256" key="6">
    <source>
        <dbReference type="ARBA" id="ARBA00022801"/>
    </source>
</evidence>
<dbReference type="InterPro" id="IPR002557">
    <property type="entry name" value="Chitin-bd_dom"/>
</dbReference>
<dbReference type="InParanoid" id="E9FRW1"/>
<dbReference type="STRING" id="6669.E9FRW1"/>
<dbReference type="InterPro" id="IPR036508">
    <property type="entry name" value="Chitin-bd_dom_sf"/>
</dbReference>
<dbReference type="OrthoDB" id="73875at2759"/>
<dbReference type="InterPro" id="IPR001579">
    <property type="entry name" value="Glyco_hydro_18_chit_AS"/>
</dbReference>
<dbReference type="PROSITE" id="PS50940">
    <property type="entry name" value="CHIT_BIND_II"/>
    <property type="match status" value="1"/>
</dbReference>
<evidence type="ECO:0000256" key="10">
    <source>
        <dbReference type="ARBA" id="ARBA00023295"/>
    </source>
</evidence>
<dbReference type="Pfam" id="PF00704">
    <property type="entry name" value="Glyco_hydro_18"/>
    <property type="match status" value="2"/>
</dbReference>
<comment type="catalytic activity">
    <reaction evidence="1">
        <text>Random endo-hydrolysis of N-acetyl-beta-D-glucosaminide (1-&gt;4)-beta-linkages in chitin and chitodextrins.</text>
        <dbReference type="EC" id="3.2.1.14"/>
    </reaction>
</comment>
<dbReference type="GO" id="GO:0004568">
    <property type="term" value="F:chitinase activity"/>
    <property type="evidence" value="ECO:0000318"/>
    <property type="project" value="GO_Central"/>
</dbReference>
<keyword evidence="9" id="KW-0119">Carbohydrate metabolism</keyword>
<dbReference type="SUPFAM" id="SSF51445">
    <property type="entry name" value="(Trans)glycosidases"/>
    <property type="match status" value="1"/>
</dbReference>
<dbReference type="Gene3D" id="3.10.50.10">
    <property type="match status" value="1"/>
</dbReference>
<comment type="similarity">
    <text evidence="2">Belongs to the glycosyl hydrolase 18 family. Chitinase class II subfamily.</text>
</comment>
<evidence type="ECO:0000256" key="3">
    <source>
        <dbReference type="ARBA" id="ARBA00012729"/>
    </source>
</evidence>
<evidence type="ECO:0000259" key="15">
    <source>
        <dbReference type="PROSITE" id="PS51910"/>
    </source>
</evidence>
<evidence type="ECO:0000256" key="9">
    <source>
        <dbReference type="ARBA" id="ARBA00023277"/>
    </source>
</evidence>
<dbReference type="AlphaFoldDB" id="E9FRW1"/>
<dbReference type="Gene3D" id="3.20.20.80">
    <property type="entry name" value="Glycosidases"/>
    <property type="match status" value="2"/>
</dbReference>
<dbReference type="GO" id="GO:0000272">
    <property type="term" value="P:polysaccharide catabolic process"/>
    <property type="evidence" value="ECO:0007669"/>
    <property type="project" value="UniProtKB-KW"/>
</dbReference>
<dbReference type="PROSITE" id="PS51910">
    <property type="entry name" value="GH18_2"/>
    <property type="match status" value="1"/>
</dbReference>
<evidence type="ECO:0000256" key="4">
    <source>
        <dbReference type="ARBA" id="ARBA00022669"/>
    </source>
</evidence>
<evidence type="ECO:0000313" key="17">
    <source>
        <dbReference type="Proteomes" id="UP000000305"/>
    </source>
</evidence>
<evidence type="ECO:0000256" key="11">
    <source>
        <dbReference type="ARBA" id="ARBA00023326"/>
    </source>
</evidence>
<sequence>MSLAIEKDVAKYSSVQKAAEKKKMVCYYGSWAVYRPGNGKFDVENIDPFICTHIVYGFAGLGSDNMIKPLDPYNDLYENWGKGAFLRFTGLKKKNPELKALIAIGGWNEGSEKYSLMASDPAKRAIFVNSVVNFLITYNFDGFDFDWEYPGNRGGAIADKAYDIPAVASALDQIHLMAYDYHGSWETYTGLNAPLYANPRVESGSNLLLNVNWTVNYWISNGAPASKIILGMGLYGRGFTLASPTQNGFYAYAPQPITAGPYTRESGTWGYNEICEKFKADPSWTVVRDSSYLTPYAFKSSQWIGYDDQQSLTIKAQYASSMNLGGAMVWSIETDDFRGLCHNVPFILIKTIYESMNGPIVTPDTTTSTLSTTTKAPTSTTPATTTSTTTTTTPRTATTTTTPVTTTTTKSTSSPSTSSTTTQGTTICGPTSSITTTKSPSIYTTLPPITTTAGAPPPNTLCKSEGLNSDPNDCGIFYTCINNGQGGWTIYTQRCANGTAFSEALNTCTYPYQVLGCENYTG</sequence>
<dbReference type="FunFam" id="3.20.20.80:FF:000406">
    <property type="entry name" value="Chitinase"/>
    <property type="match status" value="1"/>
</dbReference>
<dbReference type="FunCoup" id="E9FRW1">
    <property type="interactions" value="57"/>
</dbReference>
<dbReference type="SMART" id="SM00494">
    <property type="entry name" value="ChtBD2"/>
    <property type="match status" value="1"/>
</dbReference>
<keyword evidence="7" id="KW-0146">Chitin degradation</keyword>
<dbReference type="InterPro" id="IPR011583">
    <property type="entry name" value="Chitinase_II/V-like_cat"/>
</dbReference>
<dbReference type="SUPFAM" id="SSF57625">
    <property type="entry name" value="Invertebrate chitin-binding proteins"/>
    <property type="match status" value="1"/>
</dbReference>
<dbReference type="GO" id="GO:0008843">
    <property type="term" value="F:endochitinase activity"/>
    <property type="evidence" value="ECO:0007669"/>
    <property type="project" value="UniProtKB-EC"/>
</dbReference>
<dbReference type="HOGENOM" id="CLU_002833_3_1_1"/>
<dbReference type="InterPro" id="IPR001223">
    <property type="entry name" value="Glyco_hydro18_cat"/>
</dbReference>
<dbReference type="GO" id="GO:0008061">
    <property type="term" value="F:chitin binding"/>
    <property type="evidence" value="ECO:0007669"/>
    <property type="project" value="UniProtKB-KW"/>
</dbReference>
<keyword evidence="6 12" id="KW-0378">Hydrolase</keyword>
<keyword evidence="17" id="KW-1185">Reference proteome</keyword>
<evidence type="ECO:0000256" key="1">
    <source>
        <dbReference type="ARBA" id="ARBA00000822"/>
    </source>
</evidence>
<evidence type="ECO:0000256" key="7">
    <source>
        <dbReference type="ARBA" id="ARBA00023024"/>
    </source>
</evidence>
<dbReference type="Proteomes" id="UP000000305">
    <property type="component" value="Unassembled WGS sequence"/>
</dbReference>
<evidence type="ECO:0000256" key="12">
    <source>
        <dbReference type="RuleBase" id="RU000489"/>
    </source>
</evidence>
<dbReference type="SUPFAM" id="SSF54556">
    <property type="entry name" value="Chitinase insertion domain"/>
    <property type="match status" value="1"/>
</dbReference>
<dbReference type="PANTHER" id="PTHR11177">
    <property type="entry name" value="CHITINASE"/>
    <property type="match status" value="1"/>
</dbReference>
<dbReference type="eggNOG" id="KOG2806">
    <property type="taxonomic scope" value="Eukaryota"/>
</dbReference>
<dbReference type="EC" id="3.2.1.14" evidence="3"/>
<dbReference type="SMART" id="SM00636">
    <property type="entry name" value="Glyco_18"/>
    <property type="match status" value="1"/>
</dbReference>
<dbReference type="InterPro" id="IPR017853">
    <property type="entry name" value="GH"/>
</dbReference>
<accession>E9FRW1</accession>
<keyword evidence="5" id="KW-0732">Signal</keyword>
<evidence type="ECO:0000259" key="14">
    <source>
        <dbReference type="PROSITE" id="PS50940"/>
    </source>
</evidence>
<gene>
    <name evidence="16" type="ORF">DAPPUDRAFT_232076</name>
</gene>
<dbReference type="Gene3D" id="2.170.140.10">
    <property type="entry name" value="Chitin binding domain"/>
    <property type="match status" value="1"/>
</dbReference>
<dbReference type="GO" id="GO:0006032">
    <property type="term" value="P:chitin catabolic process"/>
    <property type="evidence" value="ECO:0000318"/>
    <property type="project" value="GO_Central"/>
</dbReference>
<feature type="region of interest" description="Disordered" evidence="13">
    <location>
        <begin position="364"/>
        <end position="430"/>
    </location>
</feature>
<keyword evidence="10 12" id="KW-0326">Glycosidase</keyword>
<protein>
    <recommendedName>
        <fullName evidence="3">chitinase</fullName>
        <ecNumber evidence="3">3.2.1.14</ecNumber>
    </recommendedName>
</protein>
<feature type="domain" description="GH18" evidence="15">
    <location>
        <begin position="22"/>
        <end position="359"/>
    </location>
</feature>
<dbReference type="OMA" id="KGHYYTN"/>
<reference evidence="16 17" key="1">
    <citation type="journal article" date="2011" name="Science">
        <title>The ecoresponsive genome of Daphnia pulex.</title>
        <authorList>
            <person name="Colbourne J.K."/>
            <person name="Pfrender M.E."/>
            <person name="Gilbert D."/>
            <person name="Thomas W.K."/>
            <person name="Tucker A."/>
            <person name="Oakley T.H."/>
            <person name="Tokishita S."/>
            <person name="Aerts A."/>
            <person name="Arnold G.J."/>
            <person name="Basu M.K."/>
            <person name="Bauer D.J."/>
            <person name="Caceres C.E."/>
            <person name="Carmel L."/>
            <person name="Casola C."/>
            <person name="Choi J.H."/>
            <person name="Detter J.C."/>
            <person name="Dong Q."/>
            <person name="Dusheyko S."/>
            <person name="Eads B.D."/>
            <person name="Frohlich T."/>
            <person name="Geiler-Samerotte K.A."/>
            <person name="Gerlach D."/>
            <person name="Hatcher P."/>
            <person name="Jogdeo S."/>
            <person name="Krijgsveld J."/>
            <person name="Kriventseva E.V."/>
            <person name="Kultz D."/>
            <person name="Laforsch C."/>
            <person name="Lindquist E."/>
            <person name="Lopez J."/>
            <person name="Manak J.R."/>
            <person name="Muller J."/>
            <person name="Pangilinan J."/>
            <person name="Patwardhan R.P."/>
            <person name="Pitluck S."/>
            <person name="Pritham E.J."/>
            <person name="Rechtsteiner A."/>
            <person name="Rho M."/>
            <person name="Rogozin I.B."/>
            <person name="Sakarya O."/>
            <person name="Salamov A."/>
            <person name="Schaack S."/>
            <person name="Shapiro H."/>
            <person name="Shiga Y."/>
            <person name="Skalitzky C."/>
            <person name="Smith Z."/>
            <person name="Souvorov A."/>
            <person name="Sung W."/>
            <person name="Tang Z."/>
            <person name="Tsuchiya D."/>
            <person name="Tu H."/>
            <person name="Vos H."/>
            <person name="Wang M."/>
            <person name="Wolf Y.I."/>
            <person name="Yamagata H."/>
            <person name="Yamada T."/>
            <person name="Ye Y."/>
            <person name="Shaw J.R."/>
            <person name="Andrews J."/>
            <person name="Crease T.J."/>
            <person name="Tang H."/>
            <person name="Lucas S.M."/>
            <person name="Robertson H.M."/>
            <person name="Bork P."/>
            <person name="Koonin E.V."/>
            <person name="Zdobnov E.M."/>
            <person name="Grigoriev I.V."/>
            <person name="Lynch M."/>
            <person name="Boore J.L."/>
        </authorList>
    </citation>
    <scope>NUCLEOTIDE SEQUENCE [LARGE SCALE GENOMIC DNA]</scope>
</reference>
<keyword evidence="8" id="KW-1015">Disulfide bond</keyword>
<evidence type="ECO:0000256" key="5">
    <source>
        <dbReference type="ARBA" id="ARBA00022729"/>
    </source>
</evidence>
<dbReference type="CDD" id="cd02872">
    <property type="entry name" value="GH18_chitolectin_chitotriosidase"/>
    <property type="match status" value="1"/>
</dbReference>
<evidence type="ECO:0000256" key="2">
    <source>
        <dbReference type="ARBA" id="ARBA00009121"/>
    </source>
</evidence>
<dbReference type="FunFam" id="3.10.50.10:FF:000004">
    <property type="entry name" value="Chitinase 5"/>
    <property type="match status" value="1"/>
</dbReference>
<keyword evidence="11" id="KW-0624">Polysaccharide degradation</keyword>
<dbReference type="PROSITE" id="PS01095">
    <property type="entry name" value="GH18_1"/>
    <property type="match status" value="1"/>
</dbReference>
<dbReference type="InterPro" id="IPR050314">
    <property type="entry name" value="Glycosyl_Hydrlase_18"/>
</dbReference>
<feature type="domain" description="Chitin-binding type-2" evidence="14">
    <location>
        <begin position="459"/>
        <end position="519"/>
    </location>
</feature>
<proteinExistence type="inferred from homology"/>
<keyword evidence="4" id="KW-0147">Chitin-binding</keyword>
<dbReference type="InterPro" id="IPR029070">
    <property type="entry name" value="Chitinase_insertion_sf"/>
</dbReference>
<evidence type="ECO:0000313" key="16">
    <source>
        <dbReference type="EMBL" id="EFX90413.1"/>
    </source>
</evidence>
<dbReference type="GO" id="GO:0005576">
    <property type="term" value="C:extracellular region"/>
    <property type="evidence" value="ECO:0000318"/>
    <property type="project" value="GO_Central"/>
</dbReference>
<dbReference type="PANTHER" id="PTHR11177:SF360">
    <property type="entry name" value="CHITINASE 4-RELATED"/>
    <property type="match status" value="1"/>
</dbReference>
<organism evidence="16 17">
    <name type="scientific">Daphnia pulex</name>
    <name type="common">Water flea</name>
    <dbReference type="NCBI Taxonomy" id="6669"/>
    <lineage>
        <taxon>Eukaryota</taxon>
        <taxon>Metazoa</taxon>
        <taxon>Ecdysozoa</taxon>
        <taxon>Arthropoda</taxon>
        <taxon>Crustacea</taxon>
        <taxon>Branchiopoda</taxon>
        <taxon>Diplostraca</taxon>
        <taxon>Cladocera</taxon>
        <taxon>Anomopoda</taxon>
        <taxon>Daphniidae</taxon>
        <taxon>Daphnia</taxon>
    </lineage>
</organism>
<dbReference type="EMBL" id="GL732523">
    <property type="protein sequence ID" value="EFX90413.1"/>
    <property type="molecule type" value="Genomic_DNA"/>
</dbReference>
<dbReference type="Pfam" id="PF01607">
    <property type="entry name" value="CBM_14"/>
    <property type="match status" value="1"/>
</dbReference>
<dbReference type="KEGG" id="dpx:DAPPUDRAFT_232076"/>
<name>E9FRW1_DAPPU</name>